<evidence type="ECO:0000256" key="4">
    <source>
        <dbReference type="SAM" id="MobiDB-lite"/>
    </source>
</evidence>
<dbReference type="InterPro" id="IPR014476">
    <property type="entry name" value="AHL15-29"/>
</dbReference>
<accession>A0A166DQ01</accession>
<dbReference type="Proteomes" id="UP000077755">
    <property type="component" value="Chromosome 2"/>
</dbReference>
<feature type="region of interest" description="Disordered" evidence="4">
    <location>
        <begin position="1"/>
        <end position="74"/>
    </location>
</feature>
<evidence type="ECO:0000256" key="1">
    <source>
        <dbReference type="ARBA" id="ARBA00023015"/>
    </source>
</evidence>
<evidence type="ECO:0000313" key="8">
    <source>
        <dbReference type="Proteomes" id="UP000077755"/>
    </source>
</evidence>
<feature type="compositionally biased region" description="Basic residues" evidence="4">
    <location>
        <begin position="51"/>
        <end position="60"/>
    </location>
</feature>
<name>A0A166DQ01_DAUCS</name>
<dbReference type="EMBL" id="LNRQ01000002">
    <property type="protein sequence ID" value="KZN05522.1"/>
    <property type="molecule type" value="Genomic_DNA"/>
</dbReference>
<dbReference type="GO" id="GO:0003700">
    <property type="term" value="F:DNA-binding transcription factor activity"/>
    <property type="evidence" value="ECO:0007669"/>
    <property type="project" value="TreeGrafter"/>
</dbReference>
<organism evidence="6">
    <name type="scientific">Daucus carota subsp. sativus</name>
    <name type="common">Carrot</name>
    <dbReference type="NCBI Taxonomy" id="79200"/>
    <lineage>
        <taxon>Eukaryota</taxon>
        <taxon>Viridiplantae</taxon>
        <taxon>Streptophyta</taxon>
        <taxon>Embryophyta</taxon>
        <taxon>Tracheophyta</taxon>
        <taxon>Spermatophyta</taxon>
        <taxon>Magnoliopsida</taxon>
        <taxon>eudicotyledons</taxon>
        <taxon>Gunneridae</taxon>
        <taxon>Pentapetalae</taxon>
        <taxon>asterids</taxon>
        <taxon>campanulids</taxon>
        <taxon>Apiales</taxon>
        <taxon>Apiaceae</taxon>
        <taxon>Apioideae</taxon>
        <taxon>Scandiceae</taxon>
        <taxon>Daucinae</taxon>
        <taxon>Daucus</taxon>
        <taxon>Daucus sect. Daucus</taxon>
    </lineage>
</organism>
<dbReference type="EMBL" id="CP093344">
    <property type="protein sequence ID" value="WOG87939.1"/>
    <property type="molecule type" value="Genomic_DNA"/>
</dbReference>
<evidence type="ECO:0000256" key="2">
    <source>
        <dbReference type="ARBA" id="ARBA00023125"/>
    </source>
</evidence>
<dbReference type="GO" id="GO:0005634">
    <property type="term" value="C:nucleus"/>
    <property type="evidence" value="ECO:0007669"/>
    <property type="project" value="TreeGrafter"/>
</dbReference>
<dbReference type="PROSITE" id="PS51742">
    <property type="entry name" value="PPC"/>
    <property type="match status" value="1"/>
</dbReference>
<dbReference type="AlphaFoldDB" id="A0A166DQ01"/>
<dbReference type="GO" id="GO:0003680">
    <property type="term" value="F:minor groove of adenine-thymine-rich DNA binding"/>
    <property type="evidence" value="ECO:0007669"/>
    <property type="project" value="InterPro"/>
</dbReference>
<keyword evidence="1" id="KW-0805">Transcription regulation</keyword>
<dbReference type="PANTHER" id="PTHR31100:SF69">
    <property type="entry name" value="AT-HOOK MOTIF NUCLEAR-LOCALIZED PROTEIN 17-RELATED"/>
    <property type="match status" value="1"/>
</dbReference>
<dbReference type="PANTHER" id="PTHR31100">
    <property type="entry name" value="AT-HOOK MOTIF NUCLEAR-LOCALIZED PROTEIN 15"/>
    <property type="match status" value="1"/>
</dbReference>
<evidence type="ECO:0000313" key="6">
    <source>
        <dbReference type="EMBL" id="KZN05522.1"/>
    </source>
</evidence>
<keyword evidence="3" id="KW-0804">Transcription</keyword>
<evidence type="ECO:0000256" key="3">
    <source>
        <dbReference type="ARBA" id="ARBA00023163"/>
    </source>
</evidence>
<reference evidence="7" key="2">
    <citation type="submission" date="2022-03" db="EMBL/GenBank/DDBJ databases">
        <title>Draft title - Genomic analysis of global carrot germplasm unveils the trajectory of domestication and the origin of high carotenoid orange carrot.</title>
        <authorList>
            <person name="Iorizzo M."/>
            <person name="Ellison S."/>
            <person name="Senalik D."/>
            <person name="Macko-Podgorni A."/>
            <person name="Grzebelus D."/>
            <person name="Bostan H."/>
            <person name="Rolling W."/>
            <person name="Curaba J."/>
            <person name="Simon P."/>
        </authorList>
    </citation>
    <scope>NUCLEOTIDE SEQUENCE</scope>
    <source>
        <tissue evidence="7">Leaf</tissue>
    </source>
</reference>
<feature type="compositionally biased region" description="Polar residues" evidence="4">
    <location>
        <begin position="37"/>
        <end position="46"/>
    </location>
</feature>
<keyword evidence="2" id="KW-0238">DNA-binding</keyword>
<gene>
    <name evidence="6" type="ORF">DCAR_006359</name>
    <name evidence="7" type="ORF">DCAR_0207172</name>
</gene>
<feature type="domain" description="PPC" evidence="5">
    <location>
        <begin position="69"/>
        <end position="199"/>
    </location>
</feature>
<proteinExistence type="predicted"/>
<sequence>MSVPRDLSHGSSEGDEVHPSHIIPPTLPNHNDPHFNIGNSSCNSAAGTAKPRGRPRGSKNRPKEDSKGENMGMRPVTLEVPAGVDIINQVANFAKSNEVCIAVTAGFGKVSVAVLRNVLSQAPDRVYKEHLAVINFSSTYVFSPLAQATPSFFNVTLDRMNGELIGGTTFRMVTLGKVVLSAYVFQNPHVFTIEVAGFH</sequence>
<protein>
    <recommendedName>
        <fullName evidence="5">PPC domain-containing protein</fullName>
    </recommendedName>
</protein>
<dbReference type="Gene3D" id="3.30.1330.80">
    <property type="entry name" value="Hypothetical protein, similar to alpha- acetolactate decarboxylase, domain 2"/>
    <property type="match status" value="1"/>
</dbReference>
<dbReference type="Gramene" id="KZN05522">
    <property type="protein sequence ID" value="KZN05522"/>
    <property type="gene ID" value="DCAR_006359"/>
</dbReference>
<dbReference type="InterPro" id="IPR005175">
    <property type="entry name" value="PPC_dom"/>
</dbReference>
<dbReference type="SUPFAM" id="SSF117856">
    <property type="entry name" value="AF0104/ALDC/Ptd012-like"/>
    <property type="match status" value="1"/>
</dbReference>
<dbReference type="STRING" id="79200.A0A166DQ01"/>
<evidence type="ECO:0000259" key="5">
    <source>
        <dbReference type="PROSITE" id="PS51742"/>
    </source>
</evidence>
<evidence type="ECO:0000313" key="7">
    <source>
        <dbReference type="EMBL" id="WOG87939.1"/>
    </source>
</evidence>
<reference evidence="6" key="1">
    <citation type="journal article" date="2016" name="Nat. Genet.">
        <title>A high-quality carrot genome assembly provides new insights into carotenoid accumulation and asterid genome evolution.</title>
        <authorList>
            <person name="Iorizzo M."/>
            <person name="Ellison S."/>
            <person name="Senalik D."/>
            <person name="Zeng P."/>
            <person name="Satapoomin P."/>
            <person name="Huang J."/>
            <person name="Bowman M."/>
            <person name="Iovene M."/>
            <person name="Sanseverino W."/>
            <person name="Cavagnaro P."/>
            <person name="Yildiz M."/>
            <person name="Macko-Podgorni A."/>
            <person name="Moranska E."/>
            <person name="Grzebelus E."/>
            <person name="Grzebelus D."/>
            <person name="Ashrafi H."/>
            <person name="Zheng Z."/>
            <person name="Cheng S."/>
            <person name="Spooner D."/>
            <person name="Van Deynze A."/>
            <person name="Simon P."/>
        </authorList>
    </citation>
    <scope>NUCLEOTIDE SEQUENCE [LARGE SCALE GENOMIC DNA]</scope>
    <source>
        <tissue evidence="6">Leaf</tissue>
    </source>
</reference>
<keyword evidence="8" id="KW-1185">Reference proteome</keyword>